<proteinExistence type="predicted"/>
<evidence type="ECO:0000313" key="2">
    <source>
        <dbReference type="Proteomes" id="UP000184388"/>
    </source>
</evidence>
<dbReference type="InterPro" id="IPR046300">
    <property type="entry name" value="DUF6415"/>
</dbReference>
<dbReference type="EMBL" id="FRBK01000006">
    <property type="protein sequence ID" value="SHL76385.1"/>
    <property type="molecule type" value="Genomic_DNA"/>
</dbReference>
<comment type="caution">
    <text evidence="1">The sequence shown here is derived from an EMBL/GenBank/DDBJ whole genome shotgun (WGS) entry which is preliminary data.</text>
</comment>
<name>A0A9X8MTI0_9ACTN</name>
<reference evidence="2" key="1">
    <citation type="submission" date="2016-11" db="EMBL/GenBank/DDBJ databases">
        <authorList>
            <person name="Jaros S."/>
            <person name="Januszkiewicz K."/>
            <person name="Wedrychowicz H."/>
        </authorList>
    </citation>
    <scope>NUCLEOTIDE SEQUENCE [LARGE SCALE GENOMIC DNA]</scope>
    <source>
        <strain evidence="2">CGMCC 4.3555</strain>
    </source>
</reference>
<organism evidence="1 2">
    <name type="scientific">Streptomyces yunnanensis</name>
    <dbReference type="NCBI Taxonomy" id="156453"/>
    <lineage>
        <taxon>Bacteria</taxon>
        <taxon>Bacillati</taxon>
        <taxon>Actinomycetota</taxon>
        <taxon>Actinomycetes</taxon>
        <taxon>Kitasatosporales</taxon>
        <taxon>Streptomycetaceae</taxon>
        <taxon>Streptomyces</taxon>
    </lineage>
</organism>
<gene>
    <name evidence="1" type="ORF">SAMN05216268_106113</name>
</gene>
<dbReference type="AlphaFoldDB" id="A0A9X8MTI0"/>
<accession>A0A9X8MTI0</accession>
<protein>
    <submittedName>
        <fullName evidence="1">Uncharacterized protein</fullName>
    </submittedName>
</protein>
<evidence type="ECO:0000313" key="1">
    <source>
        <dbReference type="EMBL" id="SHL76385.1"/>
    </source>
</evidence>
<dbReference type="RefSeq" id="WP_073444653.1">
    <property type="nucleotide sequence ID" value="NZ_FRBK01000006.1"/>
</dbReference>
<dbReference type="Proteomes" id="UP000184388">
    <property type="component" value="Unassembled WGS sequence"/>
</dbReference>
<sequence length="132" mass="14758">MTDRLPVRGAEAPLAIHESRATPTVPIDVETMRRTIDRALALRSTPLELEELEDLTLLLRGHINLLLPSAQAATDKLWPGSIEWCCGMGRLSTVRFHCEQTIEASMLTAPVQVSRLAHDCQWLLEGHLARQK</sequence>
<dbReference type="Pfam" id="PF19979">
    <property type="entry name" value="DUF6415"/>
    <property type="match status" value="1"/>
</dbReference>